<gene>
    <name evidence="6" type="ORF">Vbra_12663</name>
</gene>
<dbReference type="PANTHER" id="PTHR15592">
    <property type="entry name" value="MATRIN 3/NUCLEAR PROTEIN 220-RELATED"/>
    <property type="match status" value="1"/>
</dbReference>
<dbReference type="PhylomeDB" id="A0A0G4ER99"/>
<dbReference type="SUPFAM" id="SSF54928">
    <property type="entry name" value="RNA-binding domain, RBD"/>
    <property type="match status" value="3"/>
</dbReference>
<feature type="compositionally biased region" description="Polar residues" evidence="4">
    <location>
        <begin position="241"/>
        <end position="268"/>
    </location>
</feature>
<evidence type="ECO:0000256" key="4">
    <source>
        <dbReference type="SAM" id="MobiDB-lite"/>
    </source>
</evidence>
<evidence type="ECO:0000256" key="3">
    <source>
        <dbReference type="PROSITE-ProRule" id="PRU00176"/>
    </source>
</evidence>
<dbReference type="Pfam" id="PF11835">
    <property type="entry name" value="RRM_8"/>
    <property type="match status" value="1"/>
</dbReference>
<dbReference type="InterPro" id="IPR012677">
    <property type="entry name" value="Nucleotide-bd_a/b_plait_sf"/>
</dbReference>
<feature type="compositionally biased region" description="Polar residues" evidence="4">
    <location>
        <begin position="213"/>
        <end position="225"/>
    </location>
</feature>
<evidence type="ECO:0000256" key="2">
    <source>
        <dbReference type="ARBA" id="ARBA00022884"/>
    </source>
</evidence>
<dbReference type="InParanoid" id="A0A0G4ER99"/>
<accession>A0A0G4ER99</accession>
<dbReference type="EMBL" id="CDMY01000289">
    <property type="protein sequence ID" value="CEL99796.1"/>
    <property type="molecule type" value="Genomic_DNA"/>
</dbReference>
<dbReference type="InterPro" id="IPR021790">
    <property type="entry name" value="PTBP1-like_RRM2"/>
</dbReference>
<dbReference type="PROSITE" id="PS50102">
    <property type="entry name" value="RRM"/>
    <property type="match status" value="4"/>
</dbReference>
<dbReference type="Pfam" id="PF13893">
    <property type="entry name" value="RRM_5"/>
    <property type="match status" value="1"/>
</dbReference>
<dbReference type="SMART" id="SM00360">
    <property type="entry name" value="RRM"/>
    <property type="match status" value="4"/>
</dbReference>
<keyword evidence="2 3" id="KW-0694">RNA-binding</keyword>
<evidence type="ECO:0000313" key="7">
    <source>
        <dbReference type="Proteomes" id="UP000041254"/>
    </source>
</evidence>
<keyword evidence="7" id="KW-1185">Reference proteome</keyword>
<reference evidence="6 7" key="1">
    <citation type="submission" date="2014-11" db="EMBL/GenBank/DDBJ databases">
        <authorList>
            <person name="Zhu J."/>
            <person name="Qi W."/>
            <person name="Song R."/>
        </authorList>
    </citation>
    <scope>NUCLEOTIDE SEQUENCE [LARGE SCALE GENOMIC DNA]</scope>
</reference>
<dbReference type="GO" id="GO:0003723">
    <property type="term" value="F:RNA binding"/>
    <property type="evidence" value="ECO:0007669"/>
    <property type="project" value="UniProtKB-UniRule"/>
</dbReference>
<dbReference type="FunCoup" id="A0A0G4ER99">
    <property type="interactions" value="72"/>
</dbReference>
<dbReference type="Pfam" id="PF00076">
    <property type="entry name" value="RRM_1"/>
    <property type="match status" value="2"/>
</dbReference>
<dbReference type="AlphaFoldDB" id="A0A0G4ER99"/>
<dbReference type="Gene3D" id="3.30.70.330">
    <property type="match status" value="4"/>
</dbReference>
<dbReference type="InterPro" id="IPR035979">
    <property type="entry name" value="RBD_domain_sf"/>
</dbReference>
<name>A0A0G4ER99_VITBC</name>
<dbReference type="STRING" id="1169540.A0A0G4ER99"/>
<protein>
    <recommendedName>
        <fullName evidence="5">RRM domain-containing protein</fullName>
    </recommendedName>
</protein>
<dbReference type="OMA" id="NMIYPVT"/>
<feature type="domain" description="RRM" evidence="5">
    <location>
        <begin position="128"/>
        <end position="205"/>
    </location>
</feature>
<feature type="domain" description="RRM" evidence="5">
    <location>
        <begin position="35"/>
        <end position="121"/>
    </location>
</feature>
<feature type="domain" description="RRM" evidence="5">
    <location>
        <begin position="451"/>
        <end position="529"/>
    </location>
</feature>
<feature type="domain" description="RRM" evidence="5">
    <location>
        <begin position="327"/>
        <end position="402"/>
    </location>
</feature>
<proteinExistence type="predicted"/>
<dbReference type="InterPro" id="IPR000504">
    <property type="entry name" value="RRM_dom"/>
</dbReference>
<sequence>MQAGKRALEAGPPGGDGSEMMAKRHQPDMDAPPSKVLLIRNLPRNINESEIKQALQPWTQPGIDLRMFHNPSTGQAFVEFPDEGASTHALSYIRQGHVAVRGVRFVGCYSTKQQVVTNQERHKDCRVLLVYVTNIAYPVELEVIHTIFSKYGFVEKIVSFQKAPRTYQALVQFSAPNEAMGAMVTLNGRNIYDGCNTLQVQPSKLSELSVRVNNSRSRDYTNPNLPTDEPPDERGGGIMGQSPNRSVPNGSLGSNFTNTPTSDPSSMSHHGHPSQYQGQGGHPGMPMSPFQQQFPNQSDQFGRLSLSAIPNELRFLKQENPNTQGTPVIMIYHLDPSNLNHPDKLFNLFSQFGVVERVKIFRDKPDTAMIQFSDQFYATLAQHHLHNVTVWNKTLQITFSRNFEVRLPPAGAETTEDMQRTKAYSQKEQRCSGGDEQEMQKYLKNVCKPSNWLFIGNLEDHIQEDDIRMHLSPFGHPKTVQFKRPQGPTARHMMAVVEMNSLEESFSIVMNCHNTRLKERSMKISFSKQGMVQ</sequence>
<evidence type="ECO:0000256" key="1">
    <source>
        <dbReference type="ARBA" id="ARBA00022737"/>
    </source>
</evidence>
<keyword evidence="1" id="KW-0677">Repeat</keyword>
<dbReference type="VEuPathDB" id="CryptoDB:Vbra_12663"/>
<evidence type="ECO:0000259" key="5">
    <source>
        <dbReference type="PROSITE" id="PS50102"/>
    </source>
</evidence>
<dbReference type="CDD" id="cd00590">
    <property type="entry name" value="RRM_SF"/>
    <property type="match status" value="2"/>
</dbReference>
<feature type="region of interest" description="Disordered" evidence="4">
    <location>
        <begin position="1"/>
        <end position="33"/>
    </location>
</feature>
<organism evidence="6 7">
    <name type="scientific">Vitrella brassicaformis (strain CCMP3155)</name>
    <dbReference type="NCBI Taxonomy" id="1169540"/>
    <lineage>
        <taxon>Eukaryota</taxon>
        <taxon>Sar</taxon>
        <taxon>Alveolata</taxon>
        <taxon>Colpodellida</taxon>
        <taxon>Vitrellaceae</taxon>
        <taxon>Vitrella</taxon>
    </lineage>
</organism>
<dbReference type="OrthoDB" id="296632at2759"/>
<feature type="region of interest" description="Disordered" evidence="4">
    <location>
        <begin position="213"/>
        <end position="297"/>
    </location>
</feature>
<evidence type="ECO:0000313" key="6">
    <source>
        <dbReference type="EMBL" id="CEL99796.1"/>
    </source>
</evidence>
<dbReference type="Proteomes" id="UP000041254">
    <property type="component" value="Unassembled WGS sequence"/>
</dbReference>